<evidence type="ECO:0000313" key="2">
    <source>
        <dbReference type="Proteomes" id="UP000246352"/>
    </source>
</evidence>
<gene>
    <name evidence="1" type="ORF">DFR52_105269</name>
</gene>
<dbReference type="RefSeq" id="WP_110033701.1">
    <property type="nucleotide sequence ID" value="NZ_QGTR01000005.1"/>
</dbReference>
<dbReference type="EMBL" id="QGTR01000005">
    <property type="protein sequence ID" value="PWV98287.1"/>
    <property type="molecule type" value="Genomic_DNA"/>
</dbReference>
<comment type="caution">
    <text evidence="1">The sequence shown here is derived from an EMBL/GenBank/DDBJ whole genome shotgun (WGS) entry which is preliminary data.</text>
</comment>
<keyword evidence="2" id="KW-1185">Reference proteome</keyword>
<dbReference type="OrthoDB" id="7159482at2"/>
<evidence type="ECO:0000313" key="1">
    <source>
        <dbReference type="EMBL" id="PWV98287.1"/>
    </source>
</evidence>
<name>A0A317PKL9_9HYPH</name>
<protein>
    <submittedName>
        <fullName evidence="1">Uncharacterized protein DUF2794</fullName>
    </submittedName>
</protein>
<dbReference type="Proteomes" id="UP000246352">
    <property type="component" value="Unassembled WGS sequence"/>
</dbReference>
<dbReference type="InterPro" id="IPR021252">
    <property type="entry name" value="DUF2794"/>
</dbReference>
<dbReference type="Pfam" id="PF10984">
    <property type="entry name" value="DUF2794"/>
    <property type="match status" value="1"/>
</dbReference>
<proteinExistence type="predicted"/>
<accession>A0A317PKL9</accession>
<reference evidence="1 2" key="1">
    <citation type="submission" date="2018-05" db="EMBL/GenBank/DDBJ databases">
        <title>Genomic Encyclopedia of Type Strains, Phase IV (KMG-IV): sequencing the most valuable type-strain genomes for metagenomic binning, comparative biology and taxonomic classification.</title>
        <authorList>
            <person name="Goeker M."/>
        </authorList>
    </citation>
    <scope>NUCLEOTIDE SEQUENCE [LARGE SCALE GENOMIC DNA]</scope>
    <source>
        <strain evidence="1 2">DSM 16791</strain>
    </source>
</reference>
<dbReference type="AlphaFoldDB" id="A0A317PKL9"/>
<organism evidence="1 2">
    <name type="scientific">Hoeflea marina</name>
    <dbReference type="NCBI Taxonomy" id="274592"/>
    <lineage>
        <taxon>Bacteria</taxon>
        <taxon>Pseudomonadati</taxon>
        <taxon>Pseudomonadota</taxon>
        <taxon>Alphaproteobacteria</taxon>
        <taxon>Hyphomicrobiales</taxon>
        <taxon>Rhizobiaceae</taxon>
        <taxon>Hoeflea</taxon>
    </lineage>
</organism>
<sequence>MTDASDSRKSRRADSQDKEPVLVDLAEARRREQPELITFQRRELDLILRLYGRMVAEGHWRDYAIDHLHDRAVISVFRRASEVPLYRIEKDPSRARRQGAFSITASAGAVLKRGHDLAQVLKFFDKPPRLV</sequence>